<dbReference type="AlphaFoldDB" id="A0A645FH87"/>
<protein>
    <submittedName>
        <fullName evidence="1">Uncharacterized protein</fullName>
    </submittedName>
</protein>
<dbReference type="EMBL" id="VSSQ01059448">
    <property type="protein sequence ID" value="MPN13006.1"/>
    <property type="molecule type" value="Genomic_DNA"/>
</dbReference>
<name>A0A645FH87_9ZZZZ</name>
<sequence>MPCGNHDIRQVVERVQMPHIHGEYARLGGEELNLAFLNIPAVHMRALAKRGQPPGGLILMQGVFVHLPNIEVVLAHREQHGDILLGDDMSFAELRVLGLPGNNAREVMAEYVSRGILGVDELHSNIIPLFFQKNNGISSDPCFFKRKFTFRENCNAFLMKKSGARPHETVKKRVF</sequence>
<gene>
    <name evidence="1" type="ORF">SDC9_160326</name>
</gene>
<evidence type="ECO:0000313" key="1">
    <source>
        <dbReference type="EMBL" id="MPN13006.1"/>
    </source>
</evidence>
<accession>A0A645FH87</accession>
<proteinExistence type="predicted"/>
<comment type="caution">
    <text evidence="1">The sequence shown here is derived from an EMBL/GenBank/DDBJ whole genome shotgun (WGS) entry which is preliminary data.</text>
</comment>
<reference evidence="1" key="1">
    <citation type="submission" date="2019-08" db="EMBL/GenBank/DDBJ databases">
        <authorList>
            <person name="Kucharzyk K."/>
            <person name="Murdoch R.W."/>
            <person name="Higgins S."/>
            <person name="Loffler F."/>
        </authorList>
    </citation>
    <scope>NUCLEOTIDE SEQUENCE</scope>
</reference>
<organism evidence="1">
    <name type="scientific">bioreactor metagenome</name>
    <dbReference type="NCBI Taxonomy" id="1076179"/>
    <lineage>
        <taxon>unclassified sequences</taxon>
        <taxon>metagenomes</taxon>
        <taxon>ecological metagenomes</taxon>
    </lineage>
</organism>